<evidence type="ECO:0000313" key="8">
    <source>
        <dbReference type="EMBL" id="MDT0576982.1"/>
    </source>
</evidence>
<evidence type="ECO:0000259" key="7">
    <source>
        <dbReference type="PROSITE" id="PS50106"/>
    </source>
</evidence>
<dbReference type="Proteomes" id="UP001259803">
    <property type="component" value="Unassembled WGS sequence"/>
</dbReference>
<reference evidence="8 9" key="1">
    <citation type="submission" date="2023-09" db="EMBL/GenBank/DDBJ databases">
        <authorList>
            <person name="Rey-Velasco X."/>
        </authorList>
    </citation>
    <scope>NUCLEOTIDE SEQUENCE [LARGE SCALE GENOMIC DNA]</scope>
    <source>
        <strain evidence="8 9">F390</strain>
    </source>
</reference>
<dbReference type="Gene3D" id="2.30.42.10">
    <property type="match status" value="1"/>
</dbReference>
<accession>A0ABU2ZK53</accession>
<comment type="caution">
    <text evidence="8">The sequence shown here is derived from an EMBL/GenBank/DDBJ whole genome shotgun (WGS) entry which is preliminary data.</text>
</comment>
<sequence>MTPALRPKQYLSKQYRQHHRDYWRKLGLALAILAPMLLMVPLLVAPASASPILTTPDIATNREQQALQGIAMLDQRIATLAYRLATGSSASCSTRTFLPGFAIHHLSQYRGKYRAAAQQLFGLAADPVVLSVAADSSAQRAGLRSGDRVLAVDGQSLLPFASDSQSEAIGSAELVEEMEGRLDTAFADGEVSMTIARGDAVLTIPVMAQAGCSSRVYLNPSAKLNAYADGSNIIVTTAISTIVRDDSELAAVLAHELAHNILGHPARLDAIGRSGKQVRQTEIEADRLSVHLLYRAGFDPAAAVRLWSHVGPRNRKLFPSHDHPDWRRRIAIITDEIARLAQQPGGAVP</sequence>
<protein>
    <submittedName>
        <fullName evidence="8">M48 family metallopeptidase</fullName>
    </submittedName>
</protein>
<name>A0ABU2ZK53_9SPHN</name>
<dbReference type="InterPro" id="IPR036034">
    <property type="entry name" value="PDZ_sf"/>
</dbReference>
<comment type="cofactor">
    <cofactor evidence="6">
        <name>Zn(2+)</name>
        <dbReference type="ChEBI" id="CHEBI:29105"/>
    </cofactor>
    <text evidence="6">Binds 1 zinc ion per subunit.</text>
</comment>
<keyword evidence="3 6" id="KW-0378">Hydrolase</keyword>
<feature type="domain" description="PDZ" evidence="7">
    <location>
        <begin position="121"/>
        <end position="169"/>
    </location>
</feature>
<dbReference type="InterPro" id="IPR041489">
    <property type="entry name" value="PDZ_6"/>
</dbReference>
<organism evidence="8 9">
    <name type="scientific">Croceicoccus esteveae</name>
    <dbReference type="NCBI Taxonomy" id="3075597"/>
    <lineage>
        <taxon>Bacteria</taxon>
        <taxon>Pseudomonadati</taxon>
        <taxon>Pseudomonadota</taxon>
        <taxon>Alphaproteobacteria</taxon>
        <taxon>Sphingomonadales</taxon>
        <taxon>Erythrobacteraceae</taxon>
        <taxon>Croceicoccus</taxon>
    </lineage>
</organism>
<dbReference type="EMBL" id="JAVRHS010000014">
    <property type="protein sequence ID" value="MDT0576982.1"/>
    <property type="molecule type" value="Genomic_DNA"/>
</dbReference>
<evidence type="ECO:0000256" key="4">
    <source>
        <dbReference type="ARBA" id="ARBA00022833"/>
    </source>
</evidence>
<keyword evidence="1 6" id="KW-0645">Protease</keyword>
<dbReference type="InterPro" id="IPR051156">
    <property type="entry name" value="Mito/Outer_Membr_Metalloprot"/>
</dbReference>
<evidence type="ECO:0000256" key="2">
    <source>
        <dbReference type="ARBA" id="ARBA00022723"/>
    </source>
</evidence>
<dbReference type="InterPro" id="IPR001478">
    <property type="entry name" value="PDZ"/>
</dbReference>
<dbReference type="SUPFAM" id="SSF50156">
    <property type="entry name" value="PDZ domain-like"/>
    <property type="match status" value="1"/>
</dbReference>
<keyword evidence="9" id="KW-1185">Reference proteome</keyword>
<dbReference type="InterPro" id="IPR001915">
    <property type="entry name" value="Peptidase_M48"/>
</dbReference>
<dbReference type="PANTHER" id="PTHR22726:SF1">
    <property type="entry name" value="METALLOENDOPEPTIDASE OMA1, MITOCHONDRIAL"/>
    <property type="match status" value="1"/>
</dbReference>
<dbReference type="Pfam" id="PF17820">
    <property type="entry name" value="PDZ_6"/>
    <property type="match status" value="1"/>
</dbReference>
<dbReference type="Pfam" id="PF01435">
    <property type="entry name" value="Peptidase_M48"/>
    <property type="match status" value="2"/>
</dbReference>
<comment type="similarity">
    <text evidence="6">Belongs to the peptidase M48 family.</text>
</comment>
<evidence type="ECO:0000256" key="5">
    <source>
        <dbReference type="ARBA" id="ARBA00023049"/>
    </source>
</evidence>
<dbReference type="RefSeq" id="WP_311341557.1">
    <property type="nucleotide sequence ID" value="NZ_JAVRHS010000014.1"/>
</dbReference>
<evidence type="ECO:0000256" key="3">
    <source>
        <dbReference type="ARBA" id="ARBA00022801"/>
    </source>
</evidence>
<evidence type="ECO:0000256" key="6">
    <source>
        <dbReference type="RuleBase" id="RU003983"/>
    </source>
</evidence>
<proteinExistence type="inferred from homology"/>
<dbReference type="CDD" id="cd07342">
    <property type="entry name" value="M48C_Oma1_like"/>
    <property type="match status" value="1"/>
</dbReference>
<evidence type="ECO:0000313" key="9">
    <source>
        <dbReference type="Proteomes" id="UP001259803"/>
    </source>
</evidence>
<gene>
    <name evidence="8" type="ORF">RM533_12470</name>
</gene>
<dbReference type="PANTHER" id="PTHR22726">
    <property type="entry name" value="METALLOENDOPEPTIDASE OMA1"/>
    <property type="match status" value="1"/>
</dbReference>
<dbReference type="Gene3D" id="3.30.2010.10">
    <property type="entry name" value="Metalloproteases ('zincins'), catalytic domain"/>
    <property type="match status" value="1"/>
</dbReference>
<keyword evidence="5 6" id="KW-0482">Metalloprotease</keyword>
<dbReference type="PROSITE" id="PS50106">
    <property type="entry name" value="PDZ"/>
    <property type="match status" value="1"/>
</dbReference>
<keyword evidence="4 6" id="KW-0862">Zinc</keyword>
<evidence type="ECO:0000256" key="1">
    <source>
        <dbReference type="ARBA" id="ARBA00022670"/>
    </source>
</evidence>
<keyword evidence="2" id="KW-0479">Metal-binding</keyword>